<dbReference type="InterPro" id="IPR050624">
    <property type="entry name" value="HTH-type_Tx_Regulator"/>
</dbReference>
<evidence type="ECO:0000256" key="2">
    <source>
        <dbReference type="PROSITE-ProRule" id="PRU00335"/>
    </source>
</evidence>
<dbReference type="Gene3D" id="1.10.357.10">
    <property type="entry name" value="Tetracycline Repressor, domain 2"/>
    <property type="match status" value="1"/>
</dbReference>
<evidence type="ECO:0000256" key="1">
    <source>
        <dbReference type="ARBA" id="ARBA00023125"/>
    </source>
</evidence>
<dbReference type="InterPro" id="IPR001647">
    <property type="entry name" value="HTH_TetR"/>
</dbReference>
<protein>
    <submittedName>
        <fullName evidence="4">TetR/AcrR family transcriptional regulator</fullName>
    </submittedName>
</protein>
<dbReference type="Proteomes" id="UP000261087">
    <property type="component" value="Unassembled WGS sequence"/>
</dbReference>
<dbReference type="EMBL" id="QSVF01000002">
    <property type="protein sequence ID" value="RGO13117.1"/>
    <property type="molecule type" value="Genomic_DNA"/>
</dbReference>
<evidence type="ECO:0000259" key="3">
    <source>
        <dbReference type="PROSITE" id="PS50977"/>
    </source>
</evidence>
<dbReference type="PANTHER" id="PTHR43479:SF11">
    <property type="entry name" value="ACREF_ENVCD OPERON REPRESSOR-RELATED"/>
    <property type="match status" value="1"/>
</dbReference>
<dbReference type="PROSITE" id="PS50977">
    <property type="entry name" value="HTH_TETR_2"/>
    <property type="match status" value="1"/>
</dbReference>
<feature type="domain" description="HTH tetR-type" evidence="3">
    <location>
        <begin position="9"/>
        <end position="69"/>
    </location>
</feature>
<dbReference type="Pfam" id="PF14278">
    <property type="entry name" value="TetR_C_8"/>
    <property type="match status" value="1"/>
</dbReference>
<evidence type="ECO:0000313" key="4">
    <source>
        <dbReference type="EMBL" id="RGO13117.1"/>
    </source>
</evidence>
<reference evidence="4 5" key="1">
    <citation type="submission" date="2018-08" db="EMBL/GenBank/DDBJ databases">
        <title>A genome reference for cultivated species of the human gut microbiota.</title>
        <authorList>
            <person name="Zou Y."/>
            <person name="Xue W."/>
            <person name="Luo G."/>
        </authorList>
    </citation>
    <scope>NUCLEOTIDE SEQUENCE [LARGE SCALE GENOMIC DNA]</scope>
    <source>
        <strain evidence="4 5">OM02-6</strain>
    </source>
</reference>
<organism evidence="4 5">
    <name type="scientific">Thomasclavelia spiroformis</name>
    <dbReference type="NCBI Taxonomy" id="29348"/>
    <lineage>
        <taxon>Bacteria</taxon>
        <taxon>Bacillati</taxon>
        <taxon>Bacillota</taxon>
        <taxon>Erysipelotrichia</taxon>
        <taxon>Erysipelotrichales</taxon>
        <taxon>Coprobacillaceae</taxon>
        <taxon>Thomasclavelia</taxon>
    </lineage>
</organism>
<feature type="DNA-binding region" description="H-T-H motif" evidence="2">
    <location>
        <begin position="32"/>
        <end position="51"/>
    </location>
</feature>
<keyword evidence="1 2" id="KW-0238">DNA-binding</keyword>
<dbReference type="InterPro" id="IPR039532">
    <property type="entry name" value="TetR_C_Firmicutes"/>
</dbReference>
<dbReference type="SUPFAM" id="SSF46689">
    <property type="entry name" value="Homeodomain-like"/>
    <property type="match status" value="1"/>
</dbReference>
<dbReference type="GO" id="GO:0003677">
    <property type="term" value="F:DNA binding"/>
    <property type="evidence" value="ECO:0007669"/>
    <property type="project" value="UniProtKB-UniRule"/>
</dbReference>
<proteinExistence type="predicted"/>
<name>A0A3E5FTD2_9FIRM</name>
<sequence>MVDNLKKNQYVKSEITKALLELLKEKDLNEISIREITTRAQVGRVSFYRNYKRKEDILEQYLFFIIKEWGESNTDSLSMDKLLKKLFEHLVSYRDFYTLLYTKGLLYLFKDTLKRLITKDQELPNVAAYSVAFVSYGIYGWIEEWIARGMQESADEIYNILISQKNMPQ</sequence>
<dbReference type="InterPro" id="IPR009057">
    <property type="entry name" value="Homeodomain-like_sf"/>
</dbReference>
<dbReference type="Pfam" id="PF00440">
    <property type="entry name" value="TetR_N"/>
    <property type="match status" value="1"/>
</dbReference>
<accession>A0A3E5FTD2</accession>
<evidence type="ECO:0000313" key="5">
    <source>
        <dbReference type="Proteomes" id="UP000261087"/>
    </source>
</evidence>
<comment type="caution">
    <text evidence="4">The sequence shown here is derived from an EMBL/GenBank/DDBJ whole genome shotgun (WGS) entry which is preliminary data.</text>
</comment>
<gene>
    <name evidence="4" type="ORF">DXB31_01450</name>
</gene>
<dbReference type="AlphaFoldDB" id="A0A3E5FTD2"/>
<dbReference type="PANTHER" id="PTHR43479">
    <property type="entry name" value="ACREF/ENVCD OPERON REPRESSOR-RELATED"/>
    <property type="match status" value="1"/>
</dbReference>